<keyword evidence="3" id="KW-1185">Reference proteome</keyword>
<evidence type="ECO:0000256" key="1">
    <source>
        <dbReference type="SAM" id="MobiDB-lite"/>
    </source>
</evidence>
<dbReference type="RefSeq" id="WP_350779289.1">
    <property type="nucleotide sequence ID" value="NZ_JBEPEK010000052.1"/>
</dbReference>
<dbReference type="EMBL" id="JBEPEK010000052">
    <property type="protein sequence ID" value="MER7179790.1"/>
    <property type="molecule type" value="Genomic_DNA"/>
</dbReference>
<sequence>MESWTIKHFSQANPEGTGQDDVPALLRRVADSIEDLGLVEVQDLVMHTEITADGYRPSLTVYYHDTED</sequence>
<feature type="region of interest" description="Disordered" evidence="1">
    <location>
        <begin position="1"/>
        <end position="21"/>
    </location>
</feature>
<gene>
    <name evidence="2" type="ORF">ABT404_09955</name>
</gene>
<name>A0ABV1WTA0_9ACTN</name>
<proteinExistence type="predicted"/>
<organism evidence="2 3">
    <name type="scientific">Streptomyces hyaluromycini</name>
    <dbReference type="NCBI Taxonomy" id="1377993"/>
    <lineage>
        <taxon>Bacteria</taxon>
        <taxon>Bacillati</taxon>
        <taxon>Actinomycetota</taxon>
        <taxon>Actinomycetes</taxon>
        <taxon>Kitasatosporales</taxon>
        <taxon>Streptomycetaceae</taxon>
        <taxon>Streptomyces</taxon>
    </lineage>
</organism>
<dbReference type="Proteomes" id="UP001474181">
    <property type="component" value="Unassembled WGS sequence"/>
</dbReference>
<evidence type="ECO:0000313" key="3">
    <source>
        <dbReference type="Proteomes" id="UP001474181"/>
    </source>
</evidence>
<evidence type="ECO:0000313" key="2">
    <source>
        <dbReference type="EMBL" id="MER7179790.1"/>
    </source>
</evidence>
<comment type="caution">
    <text evidence="2">The sequence shown here is derived from an EMBL/GenBank/DDBJ whole genome shotgun (WGS) entry which is preliminary data.</text>
</comment>
<accession>A0ABV1WTA0</accession>
<reference evidence="2 3" key="1">
    <citation type="submission" date="2024-06" db="EMBL/GenBank/DDBJ databases">
        <title>The Natural Products Discovery Center: Release of the First 8490 Sequenced Strains for Exploring Actinobacteria Biosynthetic Diversity.</title>
        <authorList>
            <person name="Kalkreuter E."/>
            <person name="Kautsar S.A."/>
            <person name="Yang D."/>
            <person name="Bader C.D."/>
            <person name="Teijaro C.N."/>
            <person name="Fluegel L."/>
            <person name="Davis C.M."/>
            <person name="Simpson J.R."/>
            <person name="Lauterbach L."/>
            <person name="Steele A.D."/>
            <person name="Gui C."/>
            <person name="Meng S."/>
            <person name="Li G."/>
            <person name="Viehrig K."/>
            <person name="Ye F."/>
            <person name="Su P."/>
            <person name="Kiefer A.F."/>
            <person name="Nichols A."/>
            <person name="Cepeda A.J."/>
            <person name="Yan W."/>
            <person name="Fan B."/>
            <person name="Jiang Y."/>
            <person name="Adhikari A."/>
            <person name="Zheng C.-J."/>
            <person name="Schuster L."/>
            <person name="Cowan T.M."/>
            <person name="Smanski M.J."/>
            <person name="Chevrette M.G."/>
            <person name="De Carvalho L.P.S."/>
            <person name="Shen B."/>
        </authorList>
    </citation>
    <scope>NUCLEOTIDE SEQUENCE [LARGE SCALE GENOMIC DNA]</scope>
    <source>
        <strain evidence="2 3">NPDC000234</strain>
    </source>
</reference>
<protein>
    <submittedName>
        <fullName evidence="2">Uncharacterized protein</fullName>
    </submittedName>
</protein>